<gene>
    <name evidence="1" type="ORF">HanXRQr2_Chr16g0725331</name>
</gene>
<proteinExistence type="predicted"/>
<protein>
    <submittedName>
        <fullName evidence="1">Uncharacterized protein</fullName>
    </submittedName>
</protein>
<sequence length="84" mass="10188">MIIVVVFKITNGAKNNPWKLGVHCYVRKIINDTSNQREFFFQIVIPYLANLNRIAFWQKRHFSIRLFRYIAEIQHKPIKIWKIT</sequence>
<reference evidence="1" key="2">
    <citation type="submission" date="2020-06" db="EMBL/GenBank/DDBJ databases">
        <title>Helianthus annuus Genome sequencing and assembly Release 2.</title>
        <authorList>
            <person name="Gouzy J."/>
            <person name="Langlade N."/>
            <person name="Munos S."/>
        </authorList>
    </citation>
    <scope>NUCLEOTIDE SEQUENCE</scope>
    <source>
        <tissue evidence="1">Leaves</tissue>
    </source>
</reference>
<dbReference type="Proteomes" id="UP000215914">
    <property type="component" value="Unassembled WGS sequence"/>
</dbReference>
<reference evidence="1" key="1">
    <citation type="journal article" date="2017" name="Nature">
        <title>The sunflower genome provides insights into oil metabolism, flowering and Asterid evolution.</title>
        <authorList>
            <person name="Badouin H."/>
            <person name="Gouzy J."/>
            <person name="Grassa C.J."/>
            <person name="Murat F."/>
            <person name="Staton S.E."/>
            <person name="Cottret L."/>
            <person name="Lelandais-Briere C."/>
            <person name="Owens G.L."/>
            <person name="Carrere S."/>
            <person name="Mayjonade B."/>
            <person name="Legrand L."/>
            <person name="Gill N."/>
            <person name="Kane N.C."/>
            <person name="Bowers J.E."/>
            <person name="Hubner S."/>
            <person name="Bellec A."/>
            <person name="Berard A."/>
            <person name="Berges H."/>
            <person name="Blanchet N."/>
            <person name="Boniface M.C."/>
            <person name="Brunel D."/>
            <person name="Catrice O."/>
            <person name="Chaidir N."/>
            <person name="Claudel C."/>
            <person name="Donnadieu C."/>
            <person name="Faraut T."/>
            <person name="Fievet G."/>
            <person name="Helmstetter N."/>
            <person name="King M."/>
            <person name="Knapp S.J."/>
            <person name="Lai Z."/>
            <person name="Le Paslier M.C."/>
            <person name="Lippi Y."/>
            <person name="Lorenzon L."/>
            <person name="Mandel J.R."/>
            <person name="Marage G."/>
            <person name="Marchand G."/>
            <person name="Marquand E."/>
            <person name="Bret-Mestries E."/>
            <person name="Morien E."/>
            <person name="Nambeesan S."/>
            <person name="Nguyen T."/>
            <person name="Pegot-Espagnet P."/>
            <person name="Pouilly N."/>
            <person name="Raftis F."/>
            <person name="Sallet E."/>
            <person name="Schiex T."/>
            <person name="Thomas J."/>
            <person name="Vandecasteele C."/>
            <person name="Vares D."/>
            <person name="Vear F."/>
            <person name="Vautrin S."/>
            <person name="Crespi M."/>
            <person name="Mangin B."/>
            <person name="Burke J.M."/>
            <person name="Salse J."/>
            <person name="Munos S."/>
            <person name="Vincourt P."/>
            <person name="Rieseberg L.H."/>
            <person name="Langlade N.B."/>
        </authorList>
    </citation>
    <scope>NUCLEOTIDE SEQUENCE</scope>
    <source>
        <tissue evidence="1">Leaves</tissue>
    </source>
</reference>
<name>A0A9K3DNY7_HELAN</name>
<evidence type="ECO:0000313" key="2">
    <source>
        <dbReference type="Proteomes" id="UP000215914"/>
    </source>
</evidence>
<comment type="caution">
    <text evidence="1">The sequence shown here is derived from an EMBL/GenBank/DDBJ whole genome shotgun (WGS) entry which is preliminary data.</text>
</comment>
<organism evidence="1 2">
    <name type="scientific">Helianthus annuus</name>
    <name type="common">Common sunflower</name>
    <dbReference type="NCBI Taxonomy" id="4232"/>
    <lineage>
        <taxon>Eukaryota</taxon>
        <taxon>Viridiplantae</taxon>
        <taxon>Streptophyta</taxon>
        <taxon>Embryophyta</taxon>
        <taxon>Tracheophyta</taxon>
        <taxon>Spermatophyta</taxon>
        <taxon>Magnoliopsida</taxon>
        <taxon>eudicotyledons</taxon>
        <taxon>Gunneridae</taxon>
        <taxon>Pentapetalae</taxon>
        <taxon>asterids</taxon>
        <taxon>campanulids</taxon>
        <taxon>Asterales</taxon>
        <taxon>Asteraceae</taxon>
        <taxon>Asteroideae</taxon>
        <taxon>Heliantheae alliance</taxon>
        <taxon>Heliantheae</taxon>
        <taxon>Helianthus</taxon>
    </lineage>
</organism>
<keyword evidence="2" id="KW-1185">Reference proteome</keyword>
<dbReference type="AlphaFoldDB" id="A0A9K3DNY7"/>
<accession>A0A9K3DNY7</accession>
<dbReference type="Gramene" id="mRNA:HanXRQr2_Chr16g0725331">
    <property type="protein sequence ID" value="CDS:HanXRQr2_Chr16g0725331.1"/>
    <property type="gene ID" value="HanXRQr2_Chr16g0725331"/>
</dbReference>
<dbReference type="EMBL" id="MNCJ02000331">
    <property type="protein sequence ID" value="KAF5758088.1"/>
    <property type="molecule type" value="Genomic_DNA"/>
</dbReference>
<evidence type="ECO:0000313" key="1">
    <source>
        <dbReference type="EMBL" id="KAF5758088.1"/>
    </source>
</evidence>